<comment type="caution">
    <text evidence="1">The sequence shown here is derived from an EMBL/GenBank/DDBJ whole genome shotgun (WGS) entry which is preliminary data.</text>
</comment>
<proteinExistence type="predicted"/>
<gene>
    <name evidence="1" type="ORF">EVA_05121</name>
</gene>
<dbReference type="EMBL" id="AMCI01001063">
    <property type="protein sequence ID" value="EJX06771.1"/>
    <property type="molecule type" value="Genomic_DNA"/>
</dbReference>
<name>J9D2D3_9ZZZZ</name>
<sequence>MSISTSNQSFTFLCRNRFAVTECGLNCFQHMVGCCDSRVAVIPNTLRTIGVCFRDILP</sequence>
<reference evidence="1" key="1">
    <citation type="journal article" date="2012" name="PLoS ONE">
        <title>Gene sets for utilization of primary and secondary nutrition supplies in the distal gut of endangered iberian lynx.</title>
        <authorList>
            <person name="Alcaide M."/>
            <person name="Messina E."/>
            <person name="Richter M."/>
            <person name="Bargiela R."/>
            <person name="Peplies J."/>
            <person name="Huws S.A."/>
            <person name="Newbold C.J."/>
            <person name="Golyshin P.N."/>
            <person name="Simon M.A."/>
            <person name="Lopez G."/>
            <person name="Yakimov M.M."/>
            <person name="Ferrer M."/>
        </authorList>
    </citation>
    <scope>NUCLEOTIDE SEQUENCE</scope>
</reference>
<organism evidence="1">
    <name type="scientific">gut metagenome</name>
    <dbReference type="NCBI Taxonomy" id="749906"/>
    <lineage>
        <taxon>unclassified sequences</taxon>
        <taxon>metagenomes</taxon>
        <taxon>organismal metagenomes</taxon>
    </lineage>
</organism>
<dbReference type="AlphaFoldDB" id="J9D2D3"/>
<evidence type="ECO:0000313" key="1">
    <source>
        <dbReference type="EMBL" id="EJX06771.1"/>
    </source>
</evidence>
<accession>J9D2D3</accession>
<protein>
    <submittedName>
        <fullName evidence="1">Uncharacterized protein</fullName>
    </submittedName>
</protein>